<feature type="region of interest" description="Disordered" evidence="1">
    <location>
        <begin position="66"/>
        <end position="118"/>
    </location>
</feature>
<keyword evidence="3" id="KW-1185">Reference proteome</keyword>
<feature type="compositionally biased region" description="Low complexity" evidence="1">
    <location>
        <begin position="11"/>
        <end position="30"/>
    </location>
</feature>
<dbReference type="EMBL" id="BMML01000011">
    <property type="protein sequence ID" value="GGN19588.1"/>
    <property type="molecule type" value="Genomic_DNA"/>
</dbReference>
<feature type="compositionally biased region" description="Gly residues" evidence="1">
    <location>
        <begin position="1"/>
        <end position="10"/>
    </location>
</feature>
<comment type="caution">
    <text evidence="2">The sequence shown here is derived from an EMBL/GenBank/DDBJ whole genome shotgun (WGS) entry which is preliminary data.</text>
</comment>
<reference evidence="2" key="1">
    <citation type="journal article" date="2014" name="Int. J. Syst. Evol. Microbiol.">
        <title>Complete genome sequence of Corynebacterium casei LMG S-19264T (=DSM 44701T), isolated from a smear-ripened cheese.</title>
        <authorList>
            <consortium name="US DOE Joint Genome Institute (JGI-PGF)"/>
            <person name="Walter F."/>
            <person name="Albersmeier A."/>
            <person name="Kalinowski J."/>
            <person name="Ruckert C."/>
        </authorList>
    </citation>
    <scope>NUCLEOTIDE SEQUENCE</scope>
    <source>
        <strain evidence="2">CGMCC 4.7110</strain>
    </source>
</reference>
<accession>A0A917XFT7</accession>
<dbReference type="AlphaFoldDB" id="A0A917XFT7"/>
<evidence type="ECO:0000256" key="1">
    <source>
        <dbReference type="SAM" id="MobiDB-lite"/>
    </source>
</evidence>
<evidence type="ECO:0000313" key="3">
    <source>
        <dbReference type="Proteomes" id="UP000653411"/>
    </source>
</evidence>
<dbReference type="Proteomes" id="UP000653411">
    <property type="component" value="Unassembled WGS sequence"/>
</dbReference>
<feature type="region of interest" description="Disordered" evidence="1">
    <location>
        <begin position="1"/>
        <end position="38"/>
    </location>
</feature>
<organism evidence="2 3">
    <name type="scientific">Streptomyces fuscichromogenes</name>
    <dbReference type="NCBI Taxonomy" id="1324013"/>
    <lineage>
        <taxon>Bacteria</taxon>
        <taxon>Bacillati</taxon>
        <taxon>Actinomycetota</taxon>
        <taxon>Actinomycetes</taxon>
        <taxon>Kitasatosporales</taxon>
        <taxon>Streptomycetaceae</taxon>
        <taxon>Streptomyces</taxon>
    </lineage>
</organism>
<gene>
    <name evidence="2" type="ORF">GCM10011578_049580</name>
</gene>
<name>A0A917XFT7_9ACTN</name>
<reference evidence="2" key="2">
    <citation type="submission" date="2020-09" db="EMBL/GenBank/DDBJ databases">
        <authorList>
            <person name="Sun Q."/>
            <person name="Zhou Y."/>
        </authorList>
    </citation>
    <scope>NUCLEOTIDE SEQUENCE</scope>
    <source>
        <strain evidence="2">CGMCC 4.7110</strain>
    </source>
</reference>
<sequence length="118" mass="12443">MLGMGGGGTEAAGAAKAPPAVATRVTTAAERAGRRNLREAEDVLLLGTLGMGMTSPFTGIEFRFPVGCKQDDEPGRNGSRSRLRKMRPRDEAGRYRGTVSPPQGRSVRRGPRMAGSDG</sequence>
<proteinExistence type="predicted"/>
<evidence type="ECO:0000313" key="2">
    <source>
        <dbReference type="EMBL" id="GGN19588.1"/>
    </source>
</evidence>
<protein>
    <submittedName>
        <fullName evidence="2">Uncharacterized protein</fullName>
    </submittedName>
</protein>